<proteinExistence type="predicted"/>
<dbReference type="InterPro" id="IPR011050">
    <property type="entry name" value="Pectin_lyase_fold/virulence"/>
</dbReference>
<dbReference type="SMART" id="SM00710">
    <property type="entry name" value="PbH1"/>
    <property type="match status" value="5"/>
</dbReference>
<evidence type="ECO:0000313" key="2">
    <source>
        <dbReference type="EMBL" id="MFC0269946.1"/>
    </source>
</evidence>
<name>A0ABV6G982_9BACI</name>
<dbReference type="EMBL" id="JBHLVO010000001">
    <property type="protein sequence ID" value="MFC0269946.1"/>
    <property type="molecule type" value="Genomic_DNA"/>
</dbReference>
<dbReference type="RefSeq" id="WP_378929361.1">
    <property type="nucleotide sequence ID" value="NZ_JBHLVO010000001.1"/>
</dbReference>
<sequence length="845" mass="95258">MNLDDLEDVDLTTSPPLSGNVLSYNSNNAKWIPENINFSSYLIELERWGIKNDGTDAFHSTLGINNALDWASTNGYGEVMLPKGTYLIDETSSITLKSFMTLNLNGAILKIQDNSLEKYQVVKFDNVIFSRITNGVIKGDRDTHIYVIDGVDSDTHEGGVGINVYRDCRFISVDNLDIYNFTGDAIIAGGTFPSLPYYLRQSSAQQGAFSLGDGSSITDSKKIRFTTKVLMNNPYIVEAGHWGIYGGGYGDLGSDIFAEFYDVIFYNSDDSFHSSIEKVQFFDEVPKPKDASYAKVVLYQNTIPTDSKNNLLVRVNRHPEKIFFEKLNVHHCRRQGMSLGGKHIYIRDNEIHHIGGDTFYTGTDPQGGIDIEDGYDLNQHFYIERNNFHDNWGYDLVITNGKYMYIAGNRFNKVAKYVSVAINAPTDKSFFINNILHQCNVTISGEVIISENHFYGTACFFGNNDNIKRYGRNIEVKDSIFHNSVLTIDQIVPYTVRIDGCKFLNDHVKLSTFSSLSSTLVLKSEPQIIMNCSFDGNDSNYTIYNLNNPKSGWLFDNLIFKNISKHFSFPPSTIRDCKFIDIATLGINSSPSIIDADVEFINCWIKNTDQNNPLITLNNIKSFKMESCFIEKKDSSFLVIQNITDQVIIRNNTFRYPNAVFSNRVLFDIKSPFTGTLIAIENNILNSSLDKQLFSNETTNNPQVLIVNNIMTKINVIRNKETFMNNFINGVLDPYYHMNTEPISGYYVIGDLIYNTNPTPGGFIGWICTTTGYANNRTWTPSTPYTKGTIIYFGDHVYQAQNSGSSNPTPPSFPTSSGQTVNDNTVTWREIGLLSLFNKFGMIQT</sequence>
<organism evidence="2 3">
    <name type="scientific">Metabacillus herbersteinensis</name>
    <dbReference type="NCBI Taxonomy" id="283816"/>
    <lineage>
        <taxon>Bacteria</taxon>
        <taxon>Bacillati</taxon>
        <taxon>Bacillota</taxon>
        <taxon>Bacilli</taxon>
        <taxon>Bacillales</taxon>
        <taxon>Bacillaceae</taxon>
        <taxon>Metabacillus</taxon>
    </lineage>
</organism>
<gene>
    <name evidence="2" type="ORF">ACFFIX_00545</name>
</gene>
<accession>A0ABV6G982</accession>
<comment type="caution">
    <text evidence="2">The sequence shown here is derived from an EMBL/GenBank/DDBJ whole genome shotgun (WGS) entry which is preliminary data.</text>
</comment>
<keyword evidence="3" id="KW-1185">Reference proteome</keyword>
<dbReference type="InterPro" id="IPR006626">
    <property type="entry name" value="PbH1"/>
</dbReference>
<protein>
    <submittedName>
        <fullName evidence="2">Right-handed parallel beta-helix repeat-containing protein</fullName>
    </submittedName>
</protein>
<dbReference type="InterPro" id="IPR012334">
    <property type="entry name" value="Pectin_lyas_fold"/>
</dbReference>
<evidence type="ECO:0000256" key="1">
    <source>
        <dbReference type="SAM" id="MobiDB-lite"/>
    </source>
</evidence>
<evidence type="ECO:0000313" key="3">
    <source>
        <dbReference type="Proteomes" id="UP001589854"/>
    </source>
</evidence>
<reference evidence="2 3" key="1">
    <citation type="submission" date="2024-09" db="EMBL/GenBank/DDBJ databases">
        <authorList>
            <person name="Sun Q."/>
            <person name="Mori K."/>
        </authorList>
    </citation>
    <scope>NUCLEOTIDE SEQUENCE [LARGE SCALE GENOMIC DNA]</scope>
    <source>
        <strain evidence="2 3">CCM 7228</strain>
    </source>
</reference>
<dbReference type="Proteomes" id="UP001589854">
    <property type="component" value="Unassembled WGS sequence"/>
</dbReference>
<feature type="region of interest" description="Disordered" evidence="1">
    <location>
        <begin position="802"/>
        <end position="821"/>
    </location>
</feature>
<dbReference type="SUPFAM" id="SSF51126">
    <property type="entry name" value="Pectin lyase-like"/>
    <property type="match status" value="1"/>
</dbReference>
<dbReference type="Gene3D" id="2.160.20.10">
    <property type="entry name" value="Single-stranded right-handed beta-helix, Pectin lyase-like"/>
    <property type="match status" value="2"/>
</dbReference>